<reference evidence="1 2" key="1">
    <citation type="journal article" date="2020" name="ISME J.">
        <title>Uncovering the hidden diversity of litter-decomposition mechanisms in mushroom-forming fungi.</title>
        <authorList>
            <person name="Floudas D."/>
            <person name="Bentzer J."/>
            <person name="Ahren D."/>
            <person name="Johansson T."/>
            <person name="Persson P."/>
            <person name="Tunlid A."/>
        </authorList>
    </citation>
    <scope>NUCLEOTIDE SEQUENCE [LARGE SCALE GENOMIC DNA]</scope>
    <source>
        <strain evidence="1 2">CBS 661.87</strain>
    </source>
</reference>
<proteinExistence type="predicted"/>
<sequence length="241" mass="27943">MSIYEKLDTSKGLIFVYSDPGLKVKEEDYNDWYDNEHIPSRLNVPGILSSARYRAVDSQSPSWLALYDITSPDVAQSAAYKGLGPIASNREKQIMADLGSINRRVYEHVMSLSHPTTGISSLPGQYIFAVHMKVTLEGEEEFNRWYNEEHILFLSKIPGWLCGRRYKLVESVSRGVKIEPAEDEMPSVDYLAIHELENYDFMQRPAFNAAFQTPWRERVLKSVMHSELRLFERHRVFRTLY</sequence>
<gene>
    <name evidence="1" type="ORF">D9615_005550</name>
</gene>
<dbReference type="OrthoDB" id="2851338at2759"/>
<accession>A0A8H5HEB9</accession>
<dbReference type="Proteomes" id="UP000565441">
    <property type="component" value="Unassembled WGS sequence"/>
</dbReference>
<evidence type="ECO:0000313" key="2">
    <source>
        <dbReference type="Proteomes" id="UP000565441"/>
    </source>
</evidence>
<dbReference type="AlphaFoldDB" id="A0A8H5HEB9"/>
<protein>
    <submittedName>
        <fullName evidence="1">Uncharacterized protein</fullName>
    </submittedName>
</protein>
<keyword evidence="2" id="KW-1185">Reference proteome</keyword>
<organism evidence="1 2">
    <name type="scientific">Tricholomella constricta</name>
    <dbReference type="NCBI Taxonomy" id="117010"/>
    <lineage>
        <taxon>Eukaryota</taxon>
        <taxon>Fungi</taxon>
        <taxon>Dikarya</taxon>
        <taxon>Basidiomycota</taxon>
        <taxon>Agaricomycotina</taxon>
        <taxon>Agaricomycetes</taxon>
        <taxon>Agaricomycetidae</taxon>
        <taxon>Agaricales</taxon>
        <taxon>Tricholomatineae</taxon>
        <taxon>Lyophyllaceae</taxon>
        <taxon>Tricholomella</taxon>
    </lineage>
</organism>
<dbReference type="SUPFAM" id="SSF54909">
    <property type="entry name" value="Dimeric alpha+beta barrel"/>
    <property type="match status" value="2"/>
</dbReference>
<name>A0A8H5HEB9_9AGAR</name>
<comment type="caution">
    <text evidence="1">The sequence shown here is derived from an EMBL/GenBank/DDBJ whole genome shotgun (WGS) entry which is preliminary data.</text>
</comment>
<dbReference type="EMBL" id="JAACJP010000010">
    <property type="protein sequence ID" value="KAF5381708.1"/>
    <property type="molecule type" value="Genomic_DNA"/>
</dbReference>
<evidence type="ECO:0000313" key="1">
    <source>
        <dbReference type="EMBL" id="KAF5381708.1"/>
    </source>
</evidence>
<dbReference type="InterPro" id="IPR011008">
    <property type="entry name" value="Dimeric_a/b-barrel"/>
</dbReference>